<sequence length="52" mass="6245">MENAKHNLKKLSEEELKKIKGGKVQHNRLYHAKPKTSQSYCLYNPFKKICWR</sequence>
<protein>
    <submittedName>
        <fullName evidence="4">Bacteriocin-type signal sequence-containing protein</fullName>
    </submittedName>
</protein>
<evidence type="ECO:0000256" key="3">
    <source>
        <dbReference type="ARBA" id="ARBA00023048"/>
    </source>
</evidence>
<dbReference type="GO" id="GO:0042742">
    <property type="term" value="P:defense response to bacterium"/>
    <property type="evidence" value="ECO:0007669"/>
    <property type="project" value="UniProtKB-KW"/>
</dbReference>
<dbReference type="InterPro" id="IPR058074">
    <property type="entry name" value="Bacteriocin-like"/>
</dbReference>
<organism evidence="4 5">
    <name type="scientific">Ligilactobacillus ruminis DSM 20403 = NBRC 102161</name>
    <dbReference type="NCBI Taxonomy" id="1423798"/>
    <lineage>
        <taxon>Bacteria</taxon>
        <taxon>Bacillati</taxon>
        <taxon>Bacillota</taxon>
        <taxon>Bacilli</taxon>
        <taxon>Lactobacillales</taxon>
        <taxon>Lactobacillaceae</taxon>
        <taxon>Ligilactobacillus</taxon>
    </lineage>
</organism>
<keyword evidence="2" id="KW-0044">Antibiotic</keyword>
<evidence type="ECO:0000313" key="5">
    <source>
        <dbReference type="Proteomes" id="UP000182635"/>
    </source>
</evidence>
<name>A0A1I2SCC1_9LACO</name>
<dbReference type="EMBL" id="FOPI01000028">
    <property type="protein sequence ID" value="SFG50458.1"/>
    <property type="molecule type" value="Genomic_DNA"/>
</dbReference>
<keyword evidence="3" id="KW-0078">Bacteriocin</keyword>
<dbReference type="NCBIfam" id="TIGR01847">
    <property type="entry name" value="bacteriocin_sig"/>
    <property type="match status" value="1"/>
</dbReference>
<dbReference type="RefSeq" id="WP_143454992.1">
    <property type="nucleotide sequence ID" value="NZ_AYYL01000039.1"/>
</dbReference>
<dbReference type="InterPro" id="IPR010133">
    <property type="entry name" value="Bacteriocin_signal_seq"/>
</dbReference>
<evidence type="ECO:0000256" key="2">
    <source>
        <dbReference type="ARBA" id="ARBA00023022"/>
    </source>
</evidence>
<keyword evidence="1" id="KW-0929">Antimicrobial</keyword>
<dbReference type="GO" id="GO:0031640">
    <property type="term" value="P:killing of cells of another organism"/>
    <property type="evidence" value="ECO:0007669"/>
    <property type="project" value="UniProtKB-KW"/>
</dbReference>
<accession>A0A1I2SCC1</accession>
<dbReference type="AlphaFoldDB" id="A0A1I2SCC1"/>
<evidence type="ECO:0000256" key="1">
    <source>
        <dbReference type="ARBA" id="ARBA00022529"/>
    </source>
</evidence>
<dbReference type="NCBIfam" id="NF047798">
    <property type="entry name" value="leader_Chryseo"/>
    <property type="match status" value="1"/>
</dbReference>
<evidence type="ECO:0000313" key="4">
    <source>
        <dbReference type="EMBL" id="SFG50458.1"/>
    </source>
</evidence>
<proteinExistence type="predicted"/>
<dbReference type="Proteomes" id="UP000182635">
    <property type="component" value="Unassembled WGS sequence"/>
</dbReference>
<reference evidence="5" key="1">
    <citation type="submission" date="2016-10" db="EMBL/GenBank/DDBJ databases">
        <authorList>
            <person name="Varghese N."/>
            <person name="Submissions S."/>
        </authorList>
    </citation>
    <scope>NUCLEOTIDE SEQUENCE [LARGE SCALE GENOMIC DNA]</scope>
    <source>
        <strain evidence="5">DSM 20403</strain>
    </source>
</reference>
<gene>
    <name evidence="4" type="ORF">SAMN02910432_01635</name>
</gene>